<evidence type="ECO:0000313" key="2">
    <source>
        <dbReference type="Proteomes" id="UP001381693"/>
    </source>
</evidence>
<proteinExistence type="predicted"/>
<dbReference type="EMBL" id="JAXCGZ010003819">
    <property type="protein sequence ID" value="KAK7083062.1"/>
    <property type="molecule type" value="Genomic_DNA"/>
</dbReference>
<evidence type="ECO:0000313" key="1">
    <source>
        <dbReference type="EMBL" id="KAK7083062.1"/>
    </source>
</evidence>
<dbReference type="AlphaFoldDB" id="A0AAN9AF96"/>
<protein>
    <submittedName>
        <fullName evidence="1">Uncharacterized protein</fullName>
    </submittedName>
</protein>
<comment type="caution">
    <text evidence="1">The sequence shown here is derived from an EMBL/GenBank/DDBJ whole genome shotgun (WGS) entry which is preliminary data.</text>
</comment>
<organism evidence="1 2">
    <name type="scientific">Halocaridina rubra</name>
    <name type="common">Hawaiian red shrimp</name>
    <dbReference type="NCBI Taxonomy" id="373956"/>
    <lineage>
        <taxon>Eukaryota</taxon>
        <taxon>Metazoa</taxon>
        <taxon>Ecdysozoa</taxon>
        <taxon>Arthropoda</taxon>
        <taxon>Crustacea</taxon>
        <taxon>Multicrustacea</taxon>
        <taxon>Malacostraca</taxon>
        <taxon>Eumalacostraca</taxon>
        <taxon>Eucarida</taxon>
        <taxon>Decapoda</taxon>
        <taxon>Pleocyemata</taxon>
        <taxon>Caridea</taxon>
        <taxon>Atyoidea</taxon>
        <taxon>Atyidae</taxon>
        <taxon>Halocaridina</taxon>
    </lineage>
</organism>
<gene>
    <name evidence="1" type="ORF">SK128_025155</name>
</gene>
<keyword evidence="2" id="KW-1185">Reference proteome</keyword>
<sequence length="120" mass="13868">MSSSVCTHAHTSTRACIHAYTHTFTNKFSCTCTHTHKQTCIHRHSQIRMQTHPHTLRGGVALRSMKHKVRDLDTLVINLEDKIWNMAREMIENETLKRGNKISGGRKYGAWEREKRNGRG</sequence>
<name>A0AAN9AF96_HALRR</name>
<reference evidence="1 2" key="1">
    <citation type="submission" date="2023-11" db="EMBL/GenBank/DDBJ databases">
        <title>Halocaridina rubra genome assembly.</title>
        <authorList>
            <person name="Smith C."/>
        </authorList>
    </citation>
    <scope>NUCLEOTIDE SEQUENCE [LARGE SCALE GENOMIC DNA]</scope>
    <source>
        <strain evidence="1">EP-1</strain>
        <tissue evidence="1">Whole</tissue>
    </source>
</reference>
<dbReference type="Proteomes" id="UP001381693">
    <property type="component" value="Unassembled WGS sequence"/>
</dbReference>
<accession>A0AAN9AF96</accession>